<protein>
    <submittedName>
        <fullName evidence="2">Uncharacterized protein</fullName>
    </submittedName>
</protein>
<evidence type="ECO:0000313" key="2">
    <source>
        <dbReference type="EMBL" id="RHD79698.1"/>
    </source>
</evidence>
<comment type="caution">
    <text evidence="2">The sequence shown here is derived from an EMBL/GenBank/DDBJ whole genome shotgun (WGS) entry which is preliminary data.</text>
</comment>
<name>A0A414H857_PHOVU</name>
<dbReference type="RefSeq" id="WP_101602768.1">
    <property type="nucleotide sequence ID" value="NZ_JADNJS010000006.1"/>
</dbReference>
<evidence type="ECO:0000313" key="3">
    <source>
        <dbReference type="Proteomes" id="UP000283429"/>
    </source>
</evidence>
<evidence type="ECO:0000256" key="1">
    <source>
        <dbReference type="SAM" id="MobiDB-lite"/>
    </source>
</evidence>
<accession>A0A414H857</accession>
<reference evidence="2 3" key="1">
    <citation type="submission" date="2018-08" db="EMBL/GenBank/DDBJ databases">
        <title>A genome reference for cultivated species of the human gut microbiota.</title>
        <authorList>
            <person name="Zou Y."/>
            <person name="Xue W."/>
            <person name="Luo G."/>
        </authorList>
    </citation>
    <scope>NUCLEOTIDE SEQUENCE [LARGE SCALE GENOMIC DNA]</scope>
    <source>
        <strain evidence="2 3">AM30-40</strain>
    </source>
</reference>
<feature type="region of interest" description="Disordered" evidence="1">
    <location>
        <begin position="204"/>
        <end position="223"/>
    </location>
</feature>
<feature type="compositionally biased region" description="Basic and acidic residues" evidence="1">
    <location>
        <begin position="205"/>
        <end position="221"/>
    </location>
</feature>
<dbReference type="EMBL" id="QSJM01000029">
    <property type="protein sequence ID" value="RHD79698.1"/>
    <property type="molecule type" value="Genomic_DNA"/>
</dbReference>
<gene>
    <name evidence="2" type="ORF">DW783_10895</name>
</gene>
<sequence>MIKDKHSVGQPHQPAPVQESLPEEVSENPFVNMYQAVKRAIQTIKEDPDDPLSPPFFKTIAIDNGQFARIVRGENTEYETVFPAVFIHFVNVRYLVQQQRIGEGRATMRVRFILNTLNNGDEDRECESFIVFQRLNVAIQDAKNREPALNERCNLTYFDMPTTTNMLQAYWVDYEVWFRESSAWKYRDWVKRYLVMPPFTQHGDAPQHDGGGHGYHPEPGYDKATGFSQAVETGVHGGNKDEISGI</sequence>
<dbReference type="AlphaFoldDB" id="A0A414H857"/>
<dbReference type="Proteomes" id="UP000283429">
    <property type="component" value="Unassembled WGS sequence"/>
</dbReference>
<feature type="region of interest" description="Disordered" evidence="1">
    <location>
        <begin position="1"/>
        <end position="22"/>
    </location>
</feature>
<organism evidence="2 3">
    <name type="scientific">Phocaeicola vulgatus</name>
    <name type="common">Bacteroides vulgatus</name>
    <dbReference type="NCBI Taxonomy" id="821"/>
    <lineage>
        <taxon>Bacteria</taxon>
        <taxon>Pseudomonadati</taxon>
        <taxon>Bacteroidota</taxon>
        <taxon>Bacteroidia</taxon>
        <taxon>Bacteroidales</taxon>
        <taxon>Bacteroidaceae</taxon>
        <taxon>Phocaeicola</taxon>
    </lineage>
</organism>
<proteinExistence type="predicted"/>